<proteinExistence type="predicted"/>
<sequence length="167" mass="19780">MITLNLKEKTYEFPKFREQLVEFLKIYLAIKPLQFFYKTKSENTINQLKVLPNGTIGYELYKMLDNNNLKVIPKFENHDLKHIILGYGMTSIEEIKMQAYLFGNGNKTIFCILFLASGLIFPEEWKSFYKEFKKGKKSIYIHDLQFKETITKQTEIIKTTYNNGSYN</sequence>
<gene>
    <name evidence="1" type="ORF">GCM10022393_13120</name>
</gene>
<evidence type="ECO:0000313" key="2">
    <source>
        <dbReference type="Proteomes" id="UP001500459"/>
    </source>
</evidence>
<protein>
    <recommendedName>
        <fullName evidence="3">Ubiquinone biosynthesis protein COQ4</fullName>
    </recommendedName>
</protein>
<dbReference type="EMBL" id="BAABCW010000004">
    <property type="protein sequence ID" value="GAA4113893.1"/>
    <property type="molecule type" value="Genomic_DNA"/>
</dbReference>
<keyword evidence="2" id="KW-1185">Reference proteome</keyword>
<evidence type="ECO:0008006" key="3">
    <source>
        <dbReference type="Google" id="ProtNLM"/>
    </source>
</evidence>
<dbReference type="Proteomes" id="UP001500459">
    <property type="component" value="Unassembled WGS sequence"/>
</dbReference>
<dbReference type="RefSeq" id="WP_344925795.1">
    <property type="nucleotide sequence ID" value="NZ_BAABCW010000004.1"/>
</dbReference>
<name>A0ABP7XEQ7_9FLAO</name>
<comment type="caution">
    <text evidence="1">The sequence shown here is derived from an EMBL/GenBank/DDBJ whole genome shotgun (WGS) entry which is preliminary data.</text>
</comment>
<organism evidence="1 2">
    <name type="scientific">Aquimarina addita</name>
    <dbReference type="NCBI Taxonomy" id="870485"/>
    <lineage>
        <taxon>Bacteria</taxon>
        <taxon>Pseudomonadati</taxon>
        <taxon>Bacteroidota</taxon>
        <taxon>Flavobacteriia</taxon>
        <taxon>Flavobacteriales</taxon>
        <taxon>Flavobacteriaceae</taxon>
        <taxon>Aquimarina</taxon>
    </lineage>
</organism>
<reference evidence="2" key="1">
    <citation type="journal article" date="2019" name="Int. J. Syst. Evol. Microbiol.">
        <title>The Global Catalogue of Microorganisms (GCM) 10K type strain sequencing project: providing services to taxonomists for standard genome sequencing and annotation.</title>
        <authorList>
            <consortium name="The Broad Institute Genomics Platform"/>
            <consortium name="The Broad Institute Genome Sequencing Center for Infectious Disease"/>
            <person name="Wu L."/>
            <person name="Ma J."/>
        </authorList>
    </citation>
    <scope>NUCLEOTIDE SEQUENCE [LARGE SCALE GENOMIC DNA]</scope>
    <source>
        <strain evidence="2">JCM 17106</strain>
    </source>
</reference>
<accession>A0ABP7XEQ7</accession>
<evidence type="ECO:0000313" key="1">
    <source>
        <dbReference type="EMBL" id="GAA4113893.1"/>
    </source>
</evidence>